<dbReference type="InterPro" id="IPR036477">
    <property type="entry name" value="Formyl_transf_N_sf"/>
</dbReference>
<dbReference type="PANTHER" id="PTHR43369">
    <property type="entry name" value="PHOSPHORIBOSYLGLYCINAMIDE FORMYLTRANSFERASE"/>
    <property type="match status" value="1"/>
</dbReference>
<accession>A0A8S0FP61</accession>
<name>A0A8S0FP61_ECOLX</name>
<comment type="pathway">
    <text evidence="1 6">Purine metabolism; IMP biosynthesis via de novo pathway; N(2)-formyl-N(1)-(5-phospho-D-ribosyl)glycinamide from N(1)-(5-phospho-D-ribosyl)glycinamide (10-formyl THF route): step 1/1.</text>
</comment>
<feature type="binding site" evidence="6">
    <location>
        <begin position="89"/>
        <end position="92"/>
    </location>
    <ligand>
        <name>(6R)-10-formyltetrahydrofolate</name>
        <dbReference type="ChEBI" id="CHEBI:195366"/>
    </ligand>
</feature>
<comment type="similarity">
    <text evidence="4 6">Belongs to the GART family.</text>
</comment>
<gene>
    <name evidence="6" type="primary">purN</name>
    <name evidence="8" type="ORF">EIMP300_34020</name>
</gene>
<reference evidence="8 9" key="1">
    <citation type="submission" date="2020-01" db="EMBL/GenBank/DDBJ databases">
        <title>Dynamics of blaIMP-6 dissemination in carbapenem resistant Enterobacteriacea isolated from regional surveillance in Osaka, Japan.</title>
        <authorList>
            <person name="Abe R."/>
            <person name="Akeda Y."/>
            <person name="Sugawara Y."/>
            <person name="Yamamoto N."/>
            <person name="Tomono K."/>
            <person name="Takeuchi D."/>
            <person name="Kawahara R."/>
            <person name="Hamada S."/>
        </authorList>
    </citation>
    <scope>NUCLEOTIDE SEQUENCE [LARGE SCALE GENOMIC DNA]</scope>
    <source>
        <strain evidence="8 9">E300</strain>
    </source>
</reference>
<dbReference type="EMBL" id="AP022360">
    <property type="protein sequence ID" value="BBU82002.1"/>
    <property type="molecule type" value="Genomic_DNA"/>
</dbReference>
<dbReference type="InterPro" id="IPR004607">
    <property type="entry name" value="GART"/>
</dbReference>
<evidence type="ECO:0000256" key="4">
    <source>
        <dbReference type="ARBA" id="ARBA00038440"/>
    </source>
</evidence>
<feature type="active site" description="Proton donor" evidence="6">
    <location>
        <position position="108"/>
    </location>
</feature>
<dbReference type="Proteomes" id="UP000467488">
    <property type="component" value="Chromosome"/>
</dbReference>
<dbReference type="GO" id="GO:0005829">
    <property type="term" value="C:cytosol"/>
    <property type="evidence" value="ECO:0007669"/>
    <property type="project" value="TreeGrafter"/>
</dbReference>
<evidence type="ECO:0000259" key="7">
    <source>
        <dbReference type="Pfam" id="PF00551"/>
    </source>
</evidence>
<keyword evidence="3 6" id="KW-0658">Purine biosynthesis</keyword>
<dbReference type="InterPro" id="IPR001555">
    <property type="entry name" value="GART_AS"/>
</dbReference>
<dbReference type="PANTHER" id="PTHR43369:SF2">
    <property type="entry name" value="PHOSPHORIBOSYLGLYCINAMIDE FORMYLTRANSFERASE"/>
    <property type="match status" value="1"/>
</dbReference>
<organism evidence="8 9">
    <name type="scientific">Escherichia coli</name>
    <dbReference type="NCBI Taxonomy" id="562"/>
    <lineage>
        <taxon>Bacteria</taxon>
        <taxon>Pseudomonadati</taxon>
        <taxon>Pseudomonadota</taxon>
        <taxon>Gammaproteobacteria</taxon>
        <taxon>Enterobacterales</taxon>
        <taxon>Enterobacteriaceae</taxon>
        <taxon>Escherichia</taxon>
    </lineage>
</organism>
<dbReference type="InterPro" id="IPR002376">
    <property type="entry name" value="Formyl_transf_N"/>
</dbReference>
<dbReference type="GO" id="GO:0004644">
    <property type="term" value="F:phosphoribosylglycinamide formyltransferase activity"/>
    <property type="evidence" value="ECO:0007669"/>
    <property type="project" value="UniProtKB-UniRule"/>
</dbReference>
<feature type="binding site" evidence="6">
    <location>
        <position position="106"/>
    </location>
    <ligand>
        <name>(6R)-10-formyltetrahydrofolate</name>
        <dbReference type="ChEBI" id="CHEBI:195366"/>
    </ligand>
</feature>
<dbReference type="EC" id="2.1.2.2" evidence="6"/>
<evidence type="ECO:0000256" key="6">
    <source>
        <dbReference type="HAMAP-Rule" id="MF_01930"/>
    </source>
</evidence>
<evidence type="ECO:0000256" key="1">
    <source>
        <dbReference type="ARBA" id="ARBA00005054"/>
    </source>
</evidence>
<dbReference type="PROSITE" id="PS00373">
    <property type="entry name" value="GART"/>
    <property type="match status" value="1"/>
</dbReference>
<comment type="function">
    <text evidence="6">Catalyzes the transfer of a formyl group from 10-formyltetrahydrofolate to 5-phospho-ribosyl-glycinamide (GAR), producing 5-phospho-ribosyl-N-formylglycinamide (FGAR) and tetrahydrofolate.</text>
</comment>
<evidence type="ECO:0000256" key="3">
    <source>
        <dbReference type="ARBA" id="ARBA00022755"/>
    </source>
</evidence>
<dbReference type="NCBIfam" id="TIGR00639">
    <property type="entry name" value="PurN"/>
    <property type="match status" value="1"/>
</dbReference>
<dbReference type="SUPFAM" id="SSF53328">
    <property type="entry name" value="Formyltransferase"/>
    <property type="match status" value="1"/>
</dbReference>
<comment type="catalytic activity">
    <reaction evidence="5 6">
        <text>N(1)-(5-phospho-beta-D-ribosyl)glycinamide + (6R)-10-formyltetrahydrofolate = N(2)-formyl-N(1)-(5-phospho-beta-D-ribosyl)glycinamide + (6S)-5,6,7,8-tetrahydrofolate + H(+)</text>
        <dbReference type="Rhea" id="RHEA:15053"/>
        <dbReference type="ChEBI" id="CHEBI:15378"/>
        <dbReference type="ChEBI" id="CHEBI:57453"/>
        <dbReference type="ChEBI" id="CHEBI:143788"/>
        <dbReference type="ChEBI" id="CHEBI:147286"/>
        <dbReference type="ChEBI" id="CHEBI:195366"/>
        <dbReference type="EC" id="2.1.2.2"/>
    </reaction>
</comment>
<dbReference type="GO" id="GO:0006189">
    <property type="term" value="P:'de novo' IMP biosynthetic process"/>
    <property type="evidence" value="ECO:0007669"/>
    <property type="project" value="UniProtKB-UniRule"/>
</dbReference>
<evidence type="ECO:0000256" key="5">
    <source>
        <dbReference type="ARBA" id="ARBA00047664"/>
    </source>
</evidence>
<dbReference type="HAMAP" id="MF_01930">
    <property type="entry name" value="PurN"/>
    <property type="match status" value="1"/>
</dbReference>
<dbReference type="Gene3D" id="3.40.50.170">
    <property type="entry name" value="Formyl transferase, N-terminal domain"/>
    <property type="match status" value="1"/>
</dbReference>
<dbReference type="AlphaFoldDB" id="A0A8S0FP61"/>
<sequence length="165" mass="18215">MNIVVLISGNGSNLQAIIDACKTNKIKGTVRAVFSNKADAFGLERARQAGIATHTLITSAFDSREAYDRELIHEIDMYAPDVVVLAGFMRILSPAFVSHYAGRLLNIHPSLLPKYPGLHTHRQALENGDEEHGTSVHFVTDELDGGPVILQAKVPVYFEWTLHRP</sequence>
<feature type="binding site" evidence="6">
    <location>
        <begin position="11"/>
        <end position="13"/>
    </location>
    <ligand>
        <name>N(1)-(5-phospho-beta-D-ribosyl)glycinamide</name>
        <dbReference type="ChEBI" id="CHEBI:143788"/>
    </ligand>
</feature>
<evidence type="ECO:0000313" key="9">
    <source>
        <dbReference type="Proteomes" id="UP000467488"/>
    </source>
</evidence>
<keyword evidence="2 6" id="KW-0808">Transferase</keyword>
<protein>
    <recommendedName>
        <fullName evidence="6">Phosphoribosylglycinamide formyltransferase</fullName>
        <ecNumber evidence="6">2.1.2.2</ecNumber>
    </recommendedName>
    <alternativeName>
        <fullName evidence="6">5'-phosphoribosylglycinamide transformylase</fullName>
    </alternativeName>
    <alternativeName>
        <fullName evidence="6">GAR transformylase</fullName>
        <shortName evidence="6">GART</shortName>
    </alternativeName>
</protein>
<evidence type="ECO:0000313" key="8">
    <source>
        <dbReference type="EMBL" id="BBU82002.1"/>
    </source>
</evidence>
<feature type="domain" description="Formyl transferase N-terminal" evidence="7">
    <location>
        <begin position="1"/>
        <end position="161"/>
    </location>
</feature>
<proteinExistence type="inferred from homology"/>
<dbReference type="Pfam" id="PF00551">
    <property type="entry name" value="Formyl_trans_N"/>
    <property type="match status" value="1"/>
</dbReference>
<feature type="binding site" evidence="6">
    <location>
        <position position="64"/>
    </location>
    <ligand>
        <name>(6R)-10-formyltetrahydrofolate</name>
        <dbReference type="ChEBI" id="CHEBI:195366"/>
    </ligand>
</feature>
<evidence type="ECO:0000256" key="2">
    <source>
        <dbReference type="ARBA" id="ARBA00022679"/>
    </source>
</evidence>
<dbReference type="CDD" id="cd08645">
    <property type="entry name" value="FMT_core_GART"/>
    <property type="match status" value="1"/>
</dbReference>
<feature type="site" description="Raises pKa of active site His" evidence="6">
    <location>
        <position position="144"/>
    </location>
</feature>